<dbReference type="Proteomes" id="UP000027036">
    <property type="component" value="Unassembled WGS sequence"/>
</dbReference>
<protein>
    <submittedName>
        <fullName evidence="1">PerC</fullName>
    </submittedName>
</protein>
<evidence type="ECO:0000313" key="2">
    <source>
        <dbReference type="Proteomes" id="UP000027036"/>
    </source>
</evidence>
<sequence length="71" mass="8461">MTPARQQELRSLYQEKAEAAAKIEQLGNYAQAIDLWNLADKYALTIEQKEWCRRRADYCKNWQGKRERKNA</sequence>
<dbReference type="AlphaFoldDB" id="A0A836MEB6"/>
<dbReference type="EMBL" id="JDSO01000045">
    <property type="protein sequence ID" value="KDB48247.1"/>
    <property type="molecule type" value="Genomic_DNA"/>
</dbReference>
<organism evidence="1 2">
    <name type="scientific">Glaesserella parasuis HPS10</name>
    <dbReference type="NCBI Taxonomy" id="1450514"/>
    <lineage>
        <taxon>Bacteria</taxon>
        <taxon>Pseudomonadati</taxon>
        <taxon>Pseudomonadota</taxon>
        <taxon>Gammaproteobacteria</taxon>
        <taxon>Pasteurellales</taxon>
        <taxon>Pasteurellaceae</taxon>
        <taxon>Glaesserella</taxon>
    </lineage>
</organism>
<dbReference type="RefSeq" id="WP_035522948.1">
    <property type="nucleotide sequence ID" value="NZ_JDSO01000045.1"/>
</dbReference>
<gene>
    <name evidence="1" type="ORF">HPS10_04365</name>
</gene>
<dbReference type="InterPro" id="IPR047666">
    <property type="entry name" value="ANR_neg_reg"/>
</dbReference>
<evidence type="ECO:0000313" key="1">
    <source>
        <dbReference type="EMBL" id="KDB48247.1"/>
    </source>
</evidence>
<dbReference type="NCBIfam" id="NF033650">
    <property type="entry name" value="ANR_neg_reg"/>
    <property type="match status" value="1"/>
</dbReference>
<accession>A0A836MEB6</accession>
<comment type="caution">
    <text evidence="1">The sequence shown here is derived from an EMBL/GenBank/DDBJ whole genome shotgun (WGS) entry which is preliminary data.</text>
</comment>
<name>A0A836MEB6_GLAPU</name>
<proteinExistence type="predicted"/>
<reference evidence="1 2" key="1">
    <citation type="submission" date="2014-02" db="EMBL/GenBank/DDBJ databases">
        <title>Comparative genomics of Haemophilus parasuis isolated from pig lungs.</title>
        <authorList>
            <person name="Kittichotirat W."/>
            <person name="Bumgarner R.E."/>
            <person name="Lawrence P."/>
        </authorList>
    </citation>
    <scope>NUCLEOTIDE SEQUENCE [LARGE SCALE GENOMIC DNA]</scope>
    <source>
        <strain evidence="1 2">HPS10</strain>
    </source>
</reference>